<evidence type="ECO:0000313" key="3">
    <source>
        <dbReference type="Proteomes" id="UP001497444"/>
    </source>
</evidence>
<dbReference type="EMBL" id="OZ020102">
    <property type="protein sequence ID" value="CAK9276482.1"/>
    <property type="molecule type" value="Genomic_DNA"/>
</dbReference>
<sequence>MHEMMSYAAACRKSQKRRDADKKDKVRCCKSGPSTVTAAAVTGLDDTSPYYLLHKYFSLFHSNDTDPPRPLIRRYHPTGAFFPCGKKDFPTDQIF</sequence>
<gene>
    <name evidence="2" type="ORF">CSSPJE1EN1_LOCUS21960</name>
</gene>
<proteinExistence type="predicted"/>
<keyword evidence="3" id="KW-1185">Reference proteome</keyword>
<evidence type="ECO:0000256" key="1">
    <source>
        <dbReference type="SAM" id="MobiDB-lite"/>
    </source>
</evidence>
<feature type="region of interest" description="Disordered" evidence="1">
    <location>
        <begin position="1"/>
        <end position="25"/>
    </location>
</feature>
<organism evidence="2 3">
    <name type="scientific">Sphagnum jensenii</name>
    <dbReference type="NCBI Taxonomy" id="128206"/>
    <lineage>
        <taxon>Eukaryota</taxon>
        <taxon>Viridiplantae</taxon>
        <taxon>Streptophyta</taxon>
        <taxon>Embryophyta</taxon>
        <taxon>Bryophyta</taxon>
        <taxon>Sphagnophytina</taxon>
        <taxon>Sphagnopsida</taxon>
        <taxon>Sphagnales</taxon>
        <taxon>Sphagnaceae</taxon>
        <taxon>Sphagnum</taxon>
    </lineage>
</organism>
<evidence type="ECO:0000313" key="2">
    <source>
        <dbReference type="EMBL" id="CAK9276482.1"/>
    </source>
</evidence>
<accession>A0ABP0XCX5</accession>
<dbReference type="Proteomes" id="UP001497444">
    <property type="component" value="Chromosome 7"/>
</dbReference>
<protein>
    <submittedName>
        <fullName evidence="2">Uncharacterized protein</fullName>
    </submittedName>
</protein>
<reference evidence="2" key="1">
    <citation type="submission" date="2024-02" db="EMBL/GenBank/DDBJ databases">
        <authorList>
            <consortium name="ELIXIR-Norway"/>
            <consortium name="Elixir Norway"/>
        </authorList>
    </citation>
    <scope>NUCLEOTIDE SEQUENCE</scope>
</reference>
<name>A0ABP0XCX5_9BRYO</name>